<gene>
    <name evidence="1" type="ORF">BDY17DRAFT_310816</name>
</gene>
<dbReference type="GeneID" id="54476482"/>
<evidence type="ECO:0000313" key="2">
    <source>
        <dbReference type="Proteomes" id="UP000799767"/>
    </source>
</evidence>
<organism evidence="1 2">
    <name type="scientific">Neohortaea acidophila</name>
    <dbReference type="NCBI Taxonomy" id="245834"/>
    <lineage>
        <taxon>Eukaryota</taxon>
        <taxon>Fungi</taxon>
        <taxon>Dikarya</taxon>
        <taxon>Ascomycota</taxon>
        <taxon>Pezizomycotina</taxon>
        <taxon>Dothideomycetes</taxon>
        <taxon>Dothideomycetidae</taxon>
        <taxon>Mycosphaerellales</taxon>
        <taxon>Teratosphaeriaceae</taxon>
        <taxon>Neohortaea</taxon>
    </lineage>
</organism>
<accession>A0A6A6PR68</accession>
<protein>
    <submittedName>
        <fullName evidence="1">Uncharacterized protein</fullName>
    </submittedName>
</protein>
<keyword evidence="2" id="KW-1185">Reference proteome</keyword>
<dbReference type="RefSeq" id="XP_033588866.1">
    <property type="nucleotide sequence ID" value="XM_033735480.1"/>
</dbReference>
<evidence type="ECO:0000313" key="1">
    <source>
        <dbReference type="EMBL" id="KAF2482296.1"/>
    </source>
</evidence>
<sequence length="117" mass="13772">MKLEKMIRDGGDRLAILCHWDNLTTNWDLFVEFVSNLPDLMFYLQSRNRAYRIERDGQAQQQLLPRSNTPEYSLIYVNTSELKKGPRPEVYGDGGPDLTTDRGRWQFLRMVMRDTEA</sequence>
<dbReference type="Proteomes" id="UP000799767">
    <property type="component" value="Unassembled WGS sequence"/>
</dbReference>
<proteinExistence type="predicted"/>
<reference evidence="1" key="1">
    <citation type="journal article" date="2020" name="Stud. Mycol.">
        <title>101 Dothideomycetes genomes: a test case for predicting lifestyles and emergence of pathogens.</title>
        <authorList>
            <person name="Haridas S."/>
            <person name="Albert R."/>
            <person name="Binder M."/>
            <person name="Bloem J."/>
            <person name="Labutti K."/>
            <person name="Salamov A."/>
            <person name="Andreopoulos B."/>
            <person name="Baker S."/>
            <person name="Barry K."/>
            <person name="Bills G."/>
            <person name="Bluhm B."/>
            <person name="Cannon C."/>
            <person name="Castanera R."/>
            <person name="Culley D."/>
            <person name="Daum C."/>
            <person name="Ezra D."/>
            <person name="Gonzalez J."/>
            <person name="Henrissat B."/>
            <person name="Kuo A."/>
            <person name="Liang C."/>
            <person name="Lipzen A."/>
            <person name="Lutzoni F."/>
            <person name="Magnuson J."/>
            <person name="Mondo S."/>
            <person name="Nolan M."/>
            <person name="Ohm R."/>
            <person name="Pangilinan J."/>
            <person name="Park H.-J."/>
            <person name="Ramirez L."/>
            <person name="Alfaro M."/>
            <person name="Sun H."/>
            <person name="Tritt A."/>
            <person name="Yoshinaga Y."/>
            <person name="Zwiers L.-H."/>
            <person name="Turgeon B."/>
            <person name="Goodwin S."/>
            <person name="Spatafora J."/>
            <person name="Crous P."/>
            <person name="Grigoriev I."/>
        </authorList>
    </citation>
    <scope>NUCLEOTIDE SEQUENCE</scope>
    <source>
        <strain evidence="1">CBS 113389</strain>
    </source>
</reference>
<dbReference type="AlphaFoldDB" id="A0A6A6PR68"/>
<name>A0A6A6PR68_9PEZI</name>
<dbReference type="EMBL" id="MU001636">
    <property type="protein sequence ID" value="KAF2482296.1"/>
    <property type="molecule type" value="Genomic_DNA"/>
</dbReference>